<evidence type="ECO:0000256" key="2">
    <source>
        <dbReference type="ARBA" id="ARBA00022618"/>
    </source>
</evidence>
<evidence type="ECO:0000256" key="4">
    <source>
        <dbReference type="ARBA" id="ARBA00023306"/>
    </source>
</evidence>
<protein>
    <recommendedName>
        <fullName evidence="6">ANKLE2 third alpha/beta domain-containing protein</fullName>
    </recommendedName>
</protein>
<evidence type="ECO:0000259" key="6">
    <source>
        <dbReference type="Pfam" id="PF24567"/>
    </source>
</evidence>
<feature type="compositionally biased region" description="Low complexity" evidence="5">
    <location>
        <begin position="662"/>
        <end position="675"/>
    </location>
</feature>
<dbReference type="InterPro" id="IPR056237">
    <property type="entry name" value="ANKLE2_3rd"/>
</dbReference>
<dbReference type="SMART" id="SM00248">
    <property type="entry name" value="ANK"/>
    <property type="match status" value="2"/>
</dbReference>
<comment type="similarity">
    <text evidence="1">Belongs to the ANKLE2 family.</text>
</comment>
<dbReference type="Pfam" id="PF00023">
    <property type="entry name" value="Ank"/>
    <property type="match status" value="1"/>
</dbReference>
<evidence type="ECO:0000313" key="7">
    <source>
        <dbReference type="Proteomes" id="UP000050795"/>
    </source>
</evidence>
<reference evidence="8" key="2">
    <citation type="submission" date="2023-11" db="UniProtKB">
        <authorList>
            <consortium name="WormBaseParasite"/>
        </authorList>
    </citation>
    <scope>IDENTIFICATION</scope>
</reference>
<evidence type="ECO:0000256" key="3">
    <source>
        <dbReference type="ARBA" id="ARBA00023043"/>
    </source>
</evidence>
<feature type="compositionally biased region" description="Polar residues" evidence="5">
    <location>
        <begin position="638"/>
        <end position="661"/>
    </location>
</feature>
<accession>A0AA85KJM5</accession>
<dbReference type="Proteomes" id="UP000050795">
    <property type="component" value="Unassembled WGS sequence"/>
</dbReference>
<dbReference type="PANTHER" id="PTHR12349:SF4">
    <property type="entry name" value="ANKYRIN REPEAT AND LEM DOMAIN-CONTAINING PROTEIN 2"/>
    <property type="match status" value="1"/>
</dbReference>
<dbReference type="InterPro" id="IPR036770">
    <property type="entry name" value="Ankyrin_rpt-contain_sf"/>
</dbReference>
<feature type="region of interest" description="Disordered" evidence="5">
    <location>
        <begin position="69"/>
        <end position="95"/>
    </location>
</feature>
<feature type="region of interest" description="Disordered" evidence="5">
    <location>
        <begin position="576"/>
        <end position="603"/>
    </location>
</feature>
<evidence type="ECO:0000256" key="1">
    <source>
        <dbReference type="ARBA" id="ARBA00007597"/>
    </source>
</evidence>
<keyword evidence="2" id="KW-0132">Cell division</keyword>
<dbReference type="PANTHER" id="PTHR12349">
    <property type="entry name" value="ANKYRIN REPEAT AND LEM DOMAIN-CONTAINING PROTEIN 2"/>
    <property type="match status" value="1"/>
</dbReference>
<evidence type="ECO:0000256" key="5">
    <source>
        <dbReference type="SAM" id="MobiDB-lite"/>
    </source>
</evidence>
<dbReference type="InterPro" id="IPR002110">
    <property type="entry name" value="Ankyrin_rpt"/>
</dbReference>
<dbReference type="GO" id="GO:0051301">
    <property type="term" value="P:cell division"/>
    <property type="evidence" value="ECO:0007669"/>
    <property type="project" value="UniProtKB-KW"/>
</dbReference>
<keyword evidence="3" id="KW-0040">ANK repeat</keyword>
<dbReference type="AlphaFoldDB" id="A0AA85KJM5"/>
<sequence length="709" mass="79741">MNGSLYEDSDEEYYDCQTEARFYAVASPRDKGHGEVFVDPKQAYLKLRGIKGARLKLFNNHIDANKYADTPVDDDKLGNPYPASPKPDIESSPYPNVSQQTLIRFRSLISNGDVQSVQRMIDENPMVLVTSCDTPTILQIRFRYNALHVIASNGNVALLHLLLNYFDSDAFWERIYPNVSKEASYWRQQYVLDLYLNSPELGNYETPLHFASKHGNVECVAVLARHPLTKINPLNGAGQTPADLAASRLMSTKGKSQSDVNGCNEIADKIRQILDESYIVLVDVETSGSSIIQTKILPPLDTRKFQALLSQCGITLNACRTFTSITTVKPYRTAQNNNPPSSSTKQPPDFYENSAIQRQSILDDEYGGQLMKRLRGFSGPMPSNTAVELRKKWIQYNMPNAIDCKPFSRLRLIDAERGYERQGRYLSRLFGTQWYEYWEFLDDFIDLNTEKGLSTLEDYLSNHQLLKNKRSSTLNNCNADALNANNNENCNGSNHCNVIDEINFSLSPTSTPLFNQNNNQDDDDDDDVFPCEGTPIRRSTAYVNNTTVKSNIDLNNERWLSYRQKRGCIHDLNDSLEESTDQSNSSILSHGETSDSDEPIPKKVTESPIIGLLKRLTFLSPLNWLKSTSKGVGPGGDENSQTSLDQSIPCENNPSTNRALVNNTTTSKPGLTTTTNKRRISATSIQRSHSSTDEPEVKKPSLMKRLKEI</sequence>
<keyword evidence="7" id="KW-1185">Reference proteome</keyword>
<dbReference type="WBParaSite" id="TREG1_95110.1">
    <property type="protein sequence ID" value="TREG1_95110.1"/>
    <property type="gene ID" value="TREG1_95110"/>
</dbReference>
<organism evidence="7 8">
    <name type="scientific">Trichobilharzia regenti</name>
    <name type="common">Nasal bird schistosome</name>
    <dbReference type="NCBI Taxonomy" id="157069"/>
    <lineage>
        <taxon>Eukaryota</taxon>
        <taxon>Metazoa</taxon>
        <taxon>Spiralia</taxon>
        <taxon>Lophotrochozoa</taxon>
        <taxon>Platyhelminthes</taxon>
        <taxon>Trematoda</taxon>
        <taxon>Digenea</taxon>
        <taxon>Strigeidida</taxon>
        <taxon>Schistosomatoidea</taxon>
        <taxon>Schistosomatidae</taxon>
        <taxon>Trichobilharzia</taxon>
    </lineage>
</organism>
<keyword evidence="4" id="KW-0131">Cell cycle</keyword>
<dbReference type="Pfam" id="PF24567">
    <property type="entry name" value="ANKLE2_3rd"/>
    <property type="match status" value="1"/>
</dbReference>
<proteinExistence type="inferred from homology"/>
<feature type="compositionally biased region" description="Basic and acidic residues" evidence="5">
    <location>
        <begin position="690"/>
        <end position="709"/>
    </location>
</feature>
<reference evidence="7" key="1">
    <citation type="submission" date="2022-06" db="EMBL/GenBank/DDBJ databases">
        <authorList>
            <person name="Berger JAMES D."/>
            <person name="Berger JAMES D."/>
        </authorList>
    </citation>
    <scope>NUCLEOTIDE SEQUENCE [LARGE SCALE GENOMIC DNA]</scope>
</reference>
<dbReference type="SUPFAM" id="SSF48403">
    <property type="entry name" value="Ankyrin repeat"/>
    <property type="match status" value="1"/>
</dbReference>
<feature type="region of interest" description="Disordered" evidence="5">
    <location>
        <begin position="331"/>
        <end position="350"/>
    </location>
</feature>
<name>A0AA85KJM5_TRIRE</name>
<feature type="compositionally biased region" description="Polar residues" evidence="5">
    <location>
        <begin position="331"/>
        <end position="346"/>
    </location>
</feature>
<dbReference type="Gene3D" id="1.25.40.20">
    <property type="entry name" value="Ankyrin repeat-containing domain"/>
    <property type="match status" value="1"/>
</dbReference>
<evidence type="ECO:0000313" key="8">
    <source>
        <dbReference type="WBParaSite" id="TREG1_95110.1"/>
    </source>
</evidence>
<feature type="domain" description="ANKLE2 third alpha/beta" evidence="6">
    <location>
        <begin position="332"/>
        <end position="437"/>
    </location>
</feature>
<feature type="region of interest" description="Disordered" evidence="5">
    <location>
        <begin position="630"/>
        <end position="709"/>
    </location>
</feature>